<feature type="DNA-binding region" description="H-T-H motif" evidence="4">
    <location>
        <begin position="31"/>
        <end position="50"/>
    </location>
</feature>
<dbReference type="InterPro" id="IPR001647">
    <property type="entry name" value="HTH_TetR"/>
</dbReference>
<reference evidence="7" key="1">
    <citation type="submission" date="2016-10" db="EMBL/GenBank/DDBJ databases">
        <authorList>
            <person name="Varghese N."/>
            <person name="Submissions S."/>
        </authorList>
    </citation>
    <scope>NUCLEOTIDE SEQUENCE [LARGE SCALE GENOMIC DNA]</scope>
    <source>
        <strain evidence="7">CGMCC 1.7062</strain>
    </source>
</reference>
<feature type="domain" description="HTH tetR-type" evidence="5">
    <location>
        <begin position="8"/>
        <end position="68"/>
    </location>
</feature>
<dbReference type="PROSITE" id="PS50977">
    <property type="entry name" value="HTH_TETR_2"/>
    <property type="match status" value="1"/>
</dbReference>
<dbReference type="Proteomes" id="UP000236721">
    <property type="component" value="Unassembled WGS sequence"/>
</dbReference>
<evidence type="ECO:0000313" key="7">
    <source>
        <dbReference type="Proteomes" id="UP000236721"/>
    </source>
</evidence>
<organism evidence="6 7">
    <name type="scientific">Vibrio hangzhouensis</name>
    <dbReference type="NCBI Taxonomy" id="462991"/>
    <lineage>
        <taxon>Bacteria</taxon>
        <taxon>Pseudomonadati</taxon>
        <taxon>Pseudomonadota</taxon>
        <taxon>Gammaproteobacteria</taxon>
        <taxon>Vibrionales</taxon>
        <taxon>Vibrionaceae</taxon>
        <taxon>Vibrio</taxon>
    </lineage>
</organism>
<dbReference type="Gene3D" id="1.10.357.10">
    <property type="entry name" value="Tetracycline Repressor, domain 2"/>
    <property type="match status" value="1"/>
</dbReference>
<evidence type="ECO:0000256" key="2">
    <source>
        <dbReference type="ARBA" id="ARBA00023125"/>
    </source>
</evidence>
<evidence type="ECO:0000256" key="1">
    <source>
        <dbReference type="ARBA" id="ARBA00023015"/>
    </source>
</evidence>
<gene>
    <name evidence="6" type="ORF">SAMN04488244_10164</name>
</gene>
<evidence type="ECO:0000259" key="5">
    <source>
        <dbReference type="PROSITE" id="PS50977"/>
    </source>
</evidence>
<dbReference type="AlphaFoldDB" id="A0A1H5RSA0"/>
<dbReference type="InterPro" id="IPR050109">
    <property type="entry name" value="HTH-type_TetR-like_transc_reg"/>
</dbReference>
<dbReference type="GO" id="GO:0003700">
    <property type="term" value="F:DNA-binding transcription factor activity"/>
    <property type="evidence" value="ECO:0007669"/>
    <property type="project" value="TreeGrafter"/>
</dbReference>
<dbReference type="PANTHER" id="PTHR30055">
    <property type="entry name" value="HTH-TYPE TRANSCRIPTIONAL REGULATOR RUTR"/>
    <property type="match status" value="1"/>
</dbReference>
<dbReference type="Pfam" id="PF00440">
    <property type="entry name" value="TetR_N"/>
    <property type="match status" value="1"/>
</dbReference>
<keyword evidence="1" id="KW-0805">Transcription regulation</keyword>
<evidence type="ECO:0000313" key="6">
    <source>
        <dbReference type="EMBL" id="SEF40427.1"/>
    </source>
</evidence>
<sequence>MPKIVDREAYRNELITKAVDIFSEHGLNGLGMRGIAEALGVSKSALYHYFSSKEELFTACTEFVLEPHSLYGVDSTSALPGDKKQAIVQLIKTLDSRFKGEMTVLLDYVKNRDSQDIANDKLLKMADSKFLAELNKIVGRENANQAYALLLGGLMTRLLNGNQTKIEEIASWILQLSWGDAS</sequence>
<protein>
    <submittedName>
        <fullName evidence="6">Transcriptional regulator, TetR family</fullName>
    </submittedName>
</protein>
<keyword evidence="2 4" id="KW-0238">DNA-binding</keyword>
<dbReference type="GO" id="GO:0000976">
    <property type="term" value="F:transcription cis-regulatory region binding"/>
    <property type="evidence" value="ECO:0007669"/>
    <property type="project" value="TreeGrafter"/>
</dbReference>
<keyword evidence="3" id="KW-0804">Transcription</keyword>
<dbReference type="PANTHER" id="PTHR30055:SF234">
    <property type="entry name" value="HTH-TYPE TRANSCRIPTIONAL REGULATOR BETI"/>
    <property type="match status" value="1"/>
</dbReference>
<proteinExistence type="predicted"/>
<dbReference type="PRINTS" id="PR00455">
    <property type="entry name" value="HTHTETR"/>
</dbReference>
<dbReference type="InterPro" id="IPR009057">
    <property type="entry name" value="Homeodomain-like_sf"/>
</dbReference>
<keyword evidence="7" id="KW-1185">Reference proteome</keyword>
<dbReference type="OrthoDB" id="4541465at2"/>
<evidence type="ECO:0000256" key="4">
    <source>
        <dbReference type="PROSITE-ProRule" id="PRU00335"/>
    </source>
</evidence>
<evidence type="ECO:0000256" key="3">
    <source>
        <dbReference type="ARBA" id="ARBA00023163"/>
    </source>
</evidence>
<dbReference type="RefSeq" id="WP_103878327.1">
    <property type="nucleotide sequence ID" value="NZ_FNVG01000001.1"/>
</dbReference>
<dbReference type="EMBL" id="FNVG01000001">
    <property type="protein sequence ID" value="SEF40427.1"/>
    <property type="molecule type" value="Genomic_DNA"/>
</dbReference>
<accession>A0A1H5RSA0</accession>
<name>A0A1H5RSA0_9VIBR</name>
<dbReference type="SUPFAM" id="SSF46689">
    <property type="entry name" value="Homeodomain-like"/>
    <property type="match status" value="1"/>
</dbReference>